<name>Q5NZK4_AROAE</name>
<evidence type="ECO:0000313" key="2">
    <source>
        <dbReference type="Proteomes" id="UP000006552"/>
    </source>
</evidence>
<proteinExistence type="predicted"/>
<accession>Q5NZK4</accession>
<dbReference type="KEGG" id="eba:ebA5946"/>
<keyword evidence="2" id="KW-1185">Reference proteome</keyword>
<dbReference type="STRING" id="76114.ebA5946"/>
<gene>
    <name evidence="1" type="ORF">ebA5946</name>
</gene>
<dbReference type="Proteomes" id="UP000006552">
    <property type="component" value="Chromosome"/>
</dbReference>
<protein>
    <submittedName>
        <fullName evidence="1">Uncharacterized protein</fullName>
    </submittedName>
</protein>
<reference evidence="1 2" key="1">
    <citation type="journal article" date="2005" name="Arch. Microbiol.">
        <title>The genome sequence of an anaerobic aromatic-degrading denitrifying bacterium, strain EbN1.</title>
        <authorList>
            <person name="Rabus R."/>
            <person name="Kube M."/>
            <person name="Heider J."/>
            <person name="Beck A."/>
            <person name="Heitmann K."/>
            <person name="Widdel F."/>
            <person name="Reinhardt R."/>
        </authorList>
    </citation>
    <scope>NUCLEOTIDE SEQUENCE [LARGE SCALE GENOMIC DNA]</scope>
    <source>
        <strain evidence="1 2">EbN1</strain>
    </source>
</reference>
<dbReference type="AlphaFoldDB" id="Q5NZK4"/>
<dbReference type="HOGENOM" id="CLU_1861057_0_0_4"/>
<dbReference type="EMBL" id="CR555306">
    <property type="protein sequence ID" value="CAI09510.1"/>
    <property type="molecule type" value="Genomic_DNA"/>
</dbReference>
<organism evidence="1 2">
    <name type="scientific">Aromatoleum aromaticum (strain DSM 19018 / LMG 30748 / EbN1)</name>
    <name type="common">Azoarcus sp. (strain EbN1)</name>
    <dbReference type="NCBI Taxonomy" id="76114"/>
    <lineage>
        <taxon>Bacteria</taxon>
        <taxon>Pseudomonadati</taxon>
        <taxon>Pseudomonadota</taxon>
        <taxon>Betaproteobacteria</taxon>
        <taxon>Rhodocyclales</taxon>
        <taxon>Rhodocyclaceae</taxon>
        <taxon>Aromatoleum</taxon>
    </lineage>
</organism>
<sequence length="137" mass="15009">MSACAPDAVASDARVIPFERSRRSISCSAAARRFRMASIDLKPTRYSASLAVRASGSMPKTFVNSSSNRSLISRTNFSPGTSAGLRPALTSTDLVGLDDFRIYPSLKNRGAHRSQCLRNRITPCRFLVGWYPASNDY</sequence>
<evidence type="ECO:0000313" key="1">
    <source>
        <dbReference type="EMBL" id="CAI09510.1"/>
    </source>
</evidence>